<dbReference type="InterPro" id="IPR019734">
    <property type="entry name" value="TPR_rpt"/>
</dbReference>
<organism evidence="5 6">
    <name type="scientific">Alkaliphilus serpentinus</name>
    <dbReference type="NCBI Taxonomy" id="1482731"/>
    <lineage>
        <taxon>Bacteria</taxon>
        <taxon>Bacillati</taxon>
        <taxon>Bacillota</taxon>
        <taxon>Clostridia</taxon>
        <taxon>Peptostreptococcales</taxon>
        <taxon>Natronincolaceae</taxon>
        <taxon>Alkaliphilus</taxon>
    </lineage>
</organism>
<dbReference type="GO" id="GO:0004016">
    <property type="term" value="F:adenylate cyclase activity"/>
    <property type="evidence" value="ECO:0007669"/>
    <property type="project" value="TreeGrafter"/>
</dbReference>
<dbReference type="SUPFAM" id="SSF46894">
    <property type="entry name" value="C-terminal effector domain of the bipartite response regulators"/>
    <property type="match status" value="1"/>
</dbReference>
<dbReference type="SMART" id="SM01043">
    <property type="entry name" value="BTAD"/>
    <property type="match status" value="1"/>
</dbReference>
<dbReference type="PANTHER" id="PTHR16305:SF28">
    <property type="entry name" value="GUANYLATE CYCLASE DOMAIN-CONTAINING PROTEIN"/>
    <property type="match status" value="1"/>
</dbReference>
<name>A0A833HRI9_9FIRM</name>
<keyword evidence="1" id="KW-0547">Nucleotide-binding</keyword>
<dbReference type="Gene3D" id="1.10.10.10">
    <property type="entry name" value="Winged helix-like DNA-binding domain superfamily/Winged helix DNA-binding domain"/>
    <property type="match status" value="1"/>
</dbReference>
<dbReference type="EMBL" id="WBZB01000002">
    <property type="protein sequence ID" value="KAB3533508.1"/>
    <property type="molecule type" value="Genomic_DNA"/>
</dbReference>
<evidence type="ECO:0000256" key="1">
    <source>
        <dbReference type="ARBA" id="ARBA00022741"/>
    </source>
</evidence>
<dbReference type="PANTHER" id="PTHR16305">
    <property type="entry name" value="TESTICULAR SOLUBLE ADENYLYL CYCLASE"/>
    <property type="match status" value="1"/>
</dbReference>
<dbReference type="AlphaFoldDB" id="A0A833HRI9"/>
<sequence>MKIIQVKLFNTPTVIMDNHKVLFPFRKAEALFFYLVCNKREATRDELVNLLWADVPEDVGKKNLRNTMYKIRKAFNLDIIISPQKSVVMLNPDIHIEADIDTFLLHNSHSIKAYTGDFLQGFSLKEGEAFEEWMYTTRELYKDLYIALLYNEINKESQIKGYEIVEQYCKLIMTIDPFDERPYRILMNQYMEEGAYNKGIEIYNRLEKILEKEMGIKPDGDSKKILEKLIDARNIKKTNNSSTSEGFFFGREMELKLLMDNFNHFSQGKGHKSVIITGEAGIGKTNLKEKFLTLINHKDLFVFQSNCYQAEEDYVLKPWNPIFARIKEIIKEESIEIPIIWSNIISYVFPVFAIDQDNIKENLVEELDYMQFKLVEDAISGLIGKLCQNRKILLIFDDIQWMDNRSIALLKHLLHQDKENRILLVGISRNEYDIRTDSFITLLNKYNLLEEIKLERFTAKQVEEFMQAALPNRSFSRDLIDKIFTETEGNTFFIVEYLNALRENRNFSEMSSKLQDIIKSRFLNISQLGKRLLDIISLFFDKASMDIIKDLLGIDEMELLEAMEELENKYLISETSESDKIAYQFTHQKLREFIYNQLSPARRKFLHNRIGQILEKQLKGDKSDILSYSRLIYHFSSSGNLSLSLKYQIKNLNAYLDYSHELFPVISENYKIKEKSWYLTSDEALKSIKVIEESFNQIQDTDLDRKEYLSLKIAFQHMQGRYLIRQGDYEKGIKNIMDMIGFAEDIGDQEYILKGYRQLIYYGIQTHATGIMEEYIEKALKLADEINSRTETAILLRLKGLSKIMALEYVEAEEILQQAIHLFEDISKYDDKYILNVAAVYNYLGEIRRYNMKFSSALKYYDRAMAICAEKKVTGGLTIFNTNAGQAAFDMGDYERAKTYFNNALKLYQQFDLHWGRSIAEGYMTILNIKEGQYKKALERLKKAEECSERMKNPYEKGLVYRVKAEIKANMENSSKLNKVFSKALELPLKEYCDKGIHYLSQIKGCYEAEILAVLKKNDKALQ</sequence>
<dbReference type="OrthoDB" id="190810at2"/>
<dbReference type="InterPro" id="IPR005158">
    <property type="entry name" value="BTAD"/>
</dbReference>
<dbReference type="GO" id="GO:0005524">
    <property type="term" value="F:ATP binding"/>
    <property type="evidence" value="ECO:0007669"/>
    <property type="project" value="UniProtKB-KW"/>
</dbReference>
<dbReference type="PROSITE" id="PS50005">
    <property type="entry name" value="TPR"/>
    <property type="match status" value="2"/>
</dbReference>
<dbReference type="Proteomes" id="UP000465601">
    <property type="component" value="Unassembled WGS sequence"/>
</dbReference>
<dbReference type="InterPro" id="IPR016032">
    <property type="entry name" value="Sig_transdc_resp-reg_C-effctor"/>
</dbReference>
<dbReference type="GO" id="GO:0006355">
    <property type="term" value="P:regulation of DNA-templated transcription"/>
    <property type="evidence" value="ECO:0007669"/>
    <property type="project" value="InterPro"/>
</dbReference>
<evidence type="ECO:0000313" key="6">
    <source>
        <dbReference type="Proteomes" id="UP000465601"/>
    </source>
</evidence>
<feature type="domain" description="Bacterial transcriptional activator" evidence="4">
    <location>
        <begin position="98"/>
        <end position="230"/>
    </location>
</feature>
<feature type="repeat" description="TPR" evidence="3">
    <location>
        <begin position="838"/>
        <end position="871"/>
    </location>
</feature>
<dbReference type="Pfam" id="PF03704">
    <property type="entry name" value="BTAD"/>
    <property type="match status" value="1"/>
</dbReference>
<comment type="caution">
    <text evidence="5">The sequence shown here is derived from an EMBL/GenBank/DDBJ whole genome shotgun (WGS) entry which is preliminary data.</text>
</comment>
<evidence type="ECO:0000313" key="5">
    <source>
        <dbReference type="EMBL" id="KAB3533508.1"/>
    </source>
</evidence>
<feature type="repeat" description="TPR" evidence="3">
    <location>
        <begin position="878"/>
        <end position="911"/>
    </location>
</feature>
<dbReference type="Pfam" id="PF13191">
    <property type="entry name" value="AAA_16"/>
    <property type="match status" value="1"/>
</dbReference>
<evidence type="ECO:0000259" key="4">
    <source>
        <dbReference type="SMART" id="SM01043"/>
    </source>
</evidence>
<dbReference type="InterPro" id="IPR011990">
    <property type="entry name" value="TPR-like_helical_dom_sf"/>
</dbReference>
<reference evidence="5 6" key="1">
    <citation type="submission" date="2019-10" db="EMBL/GenBank/DDBJ databases">
        <title>Alkaliphilus serpentinus sp. nov. and Alkaliphilus pronyensis sp. nov., two novel anaerobic alkaliphilic species isolated from the serpentinized-hosted hydrothermal field of the Prony Bay (New Caledonia).</title>
        <authorList>
            <person name="Postec A."/>
        </authorList>
    </citation>
    <scope>NUCLEOTIDE SEQUENCE [LARGE SCALE GENOMIC DNA]</scope>
    <source>
        <strain evidence="5 6">LacT</strain>
    </source>
</reference>
<dbReference type="SMART" id="SM00028">
    <property type="entry name" value="TPR"/>
    <property type="match status" value="4"/>
</dbReference>
<dbReference type="Gene3D" id="1.25.40.10">
    <property type="entry name" value="Tetratricopeptide repeat domain"/>
    <property type="match status" value="2"/>
</dbReference>
<dbReference type="SUPFAM" id="SSF48452">
    <property type="entry name" value="TPR-like"/>
    <property type="match status" value="2"/>
</dbReference>
<accession>A0A833HRI9</accession>
<keyword evidence="2" id="KW-0067">ATP-binding</keyword>
<dbReference type="RefSeq" id="WP_151864325.1">
    <property type="nucleotide sequence ID" value="NZ_WBZB01000002.1"/>
</dbReference>
<proteinExistence type="predicted"/>
<dbReference type="InterPro" id="IPR041664">
    <property type="entry name" value="AAA_16"/>
</dbReference>
<dbReference type="SUPFAM" id="SSF52540">
    <property type="entry name" value="P-loop containing nucleoside triphosphate hydrolases"/>
    <property type="match status" value="1"/>
</dbReference>
<evidence type="ECO:0000256" key="2">
    <source>
        <dbReference type="ARBA" id="ARBA00022840"/>
    </source>
</evidence>
<dbReference type="Gene3D" id="3.40.50.300">
    <property type="entry name" value="P-loop containing nucleotide triphosphate hydrolases"/>
    <property type="match status" value="1"/>
</dbReference>
<dbReference type="InterPro" id="IPR027417">
    <property type="entry name" value="P-loop_NTPase"/>
</dbReference>
<keyword evidence="3" id="KW-0802">TPR repeat</keyword>
<evidence type="ECO:0000256" key="3">
    <source>
        <dbReference type="PROSITE-ProRule" id="PRU00339"/>
    </source>
</evidence>
<dbReference type="GO" id="GO:0003677">
    <property type="term" value="F:DNA binding"/>
    <property type="evidence" value="ECO:0007669"/>
    <property type="project" value="InterPro"/>
</dbReference>
<dbReference type="GO" id="GO:0005737">
    <property type="term" value="C:cytoplasm"/>
    <property type="evidence" value="ECO:0007669"/>
    <property type="project" value="TreeGrafter"/>
</dbReference>
<gene>
    <name evidence="5" type="ORF">F8153_00185</name>
</gene>
<protein>
    <submittedName>
        <fullName evidence="5">AAA family ATPase</fullName>
    </submittedName>
</protein>
<keyword evidence="6" id="KW-1185">Reference proteome</keyword>
<dbReference type="InterPro" id="IPR036388">
    <property type="entry name" value="WH-like_DNA-bd_sf"/>
</dbReference>